<name>A0A8K0WYX4_9HYPO</name>
<feature type="signal peptide" evidence="1">
    <location>
        <begin position="1"/>
        <end position="17"/>
    </location>
</feature>
<accession>A0A8K0WYX4</accession>
<gene>
    <name evidence="2" type="ORF">B0I35DRAFT_42626</name>
</gene>
<evidence type="ECO:0000313" key="2">
    <source>
        <dbReference type="EMBL" id="KAH7329341.1"/>
    </source>
</evidence>
<keyword evidence="3" id="KW-1185">Reference proteome</keyword>
<dbReference type="Proteomes" id="UP000813444">
    <property type="component" value="Unassembled WGS sequence"/>
</dbReference>
<reference evidence="2" key="1">
    <citation type="journal article" date="2021" name="Nat. Commun.">
        <title>Genetic determinants of endophytism in the Arabidopsis root mycobiome.</title>
        <authorList>
            <person name="Mesny F."/>
            <person name="Miyauchi S."/>
            <person name="Thiergart T."/>
            <person name="Pickel B."/>
            <person name="Atanasova L."/>
            <person name="Karlsson M."/>
            <person name="Huettel B."/>
            <person name="Barry K.W."/>
            <person name="Haridas S."/>
            <person name="Chen C."/>
            <person name="Bauer D."/>
            <person name="Andreopoulos W."/>
            <person name="Pangilinan J."/>
            <person name="LaButti K."/>
            <person name="Riley R."/>
            <person name="Lipzen A."/>
            <person name="Clum A."/>
            <person name="Drula E."/>
            <person name="Henrissat B."/>
            <person name="Kohler A."/>
            <person name="Grigoriev I.V."/>
            <person name="Martin F.M."/>
            <person name="Hacquard S."/>
        </authorList>
    </citation>
    <scope>NUCLEOTIDE SEQUENCE</scope>
    <source>
        <strain evidence="2">MPI-CAGE-CH-0235</strain>
    </source>
</reference>
<protein>
    <submittedName>
        <fullName evidence="2">Uncharacterized protein</fullName>
    </submittedName>
</protein>
<keyword evidence="1" id="KW-0732">Signal</keyword>
<sequence length="123" mass="13156">MKSSLFAAAISALAISASPIHKRQVGGVLICTGANATGECTHNVYELKTCHDLPAPFFQNASTFAPDGEAFDCFPRVGTCDQICTSPTGCTFGAVDFNYEHKYNLSAIGWGNLMGHFDCSLKR</sequence>
<proteinExistence type="predicted"/>
<dbReference type="OrthoDB" id="2910287at2759"/>
<dbReference type="AlphaFoldDB" id="A0A8K0WYX4"/>
<evidence type="ECO:0000313" key="3">
    <source>
        <dbReference type="Proteomes" id="UP000813444"/>
    </source>
</evidence>
<comment type="caution">
    <text evidence="2">The sequence shown here is derived from an EMBL/GenBank/DDBJ whole genome shotgun (WGS) entry which is preliminary data.</text>
</comment>
<feature type="chain" id="PRO_5035465438" evidence="1">
    <location>
        <begin position="18"/>
        <end position="123"/>
    </location>
</feature>
<evidence type="ECO:0000256" key="1">
    <source>
        <dbReference type="SAM" id="SignalP"/>
    </source>
</evidence>
<dbReference type="EMBL" id="JAGPNK010000001">
    <property type="protein sequence ID" value="KAH7329341.1"/>
    <property type="molecule type" value="Genomic_DNA"/>
</dbReference>
<organism evidence="2 3">
    <name type="scientific">Stachybotrys elegans</name>
    <dbReference type="NCBI Taxonomy" id="80388"/>
    <lineage>
        <taxon>Eukaryota</taxon>
        <taxon>Fungi</taxon>
        <taxon>Dikarya</taxon>
        <taxon>Ascomycota</taxon>
        <taxon>Pezizomycotina</taxon>
        <taxon>Sordariomycetes</taxon>
        <taxon>Hypocreomycetidae</taxon>
        <taxon>Hypocreales</taxon>
        <taxon>Stachybotryaceae</taxon>
        <taxon>Stachybotrys</taxon>
    </lineage>
</organism>